<dbReference type="Gene3D" id="3.30.420.10">
    <property type="entry name" value="Ribonuclease H-like superfamily/Ribonuclease H"/>
    <property type="match status" value="1"/>
</dbReference>
<dbReference type="Pfam" id="PF18701">
    <property type="entry name" value="DUF5641"/>
    <property type="match status" value="1"/>
</dbReference>
<evidence type="ECO:0000259" key="1">
    <source>
        <dbReference type="Pfam" id="PF18701"/>
    </source>
</evidence>
<reference evidence="2" key="1">
    <citation type="submission" date="2016-06" db="UniProtKB">
        <authorList>
            <consortium name="WormBaseParasite"/>
        </authorList>
    </citation>
    <scope>IDENTIFICATION</scope>
</reference>
<accession>A0A183DHU8</accession>
<feature type="domain" description="DUF5641" evidence="1">
    <location>
        <begin position="106"/>
        <end position="196"/>
    </location>
</feature>
<organism evidence="2">
    <name type="scientific">Gongylonema pulchrum</name>
    <dbReference type="NCBI Taxonomy" id="637853"/>
    <lineage>
        <taxon>Eukaryota</taxon>
        <taxon>Metazoa</taxon>
        <taxon>Ecdysozoa</taxon>
        <taxon>Nematoda</taxon>
        <taxon>Chromadorea</taxon>
        <taxon>Rhabditida</taxon>
        <taxon>Spirurina</taxon>
        <taxon>Spiruromorpha</taxon>
        <taxon>Spiruroidea</taxon>
        <taxon>Gongylonematidae</taxon>
        <taxon>Gongylonema</taxon>
    </lineage>
</organism>
<dbReference type="InterPro" id="IPR040676">
    <property type="entry name" value="DUF5641"/>
</dbReference>
<dbReference type="AlphaFoldDB" id="A0A183DHU8"/>
<protein>
    <submittedName>
        <fullName evidence="2">DUF5641 domain-containing protein</fullName>
    </submittedName>
</protein>
<dbReference type="InterPro" id="IPR036397">
    <property type="entry name" value="RNaseH_sf"/>
</dbReference>
<dbReference type="WBParaSite" id="GPUH_0000829801-mRNA-1">
    <property type="protein sequence ID" value="GPUH_0000829801-mRNA-1"/>
    <property type="gene ID" value="GPUH_0000829801"/>
</dbReference>
<dbReference type="PANTHER" id="PTHR47331">
    <property type="entry name" value="PHD-TYPE DOMAIN-CONTAINING PROTEIN"/>
    <property type="match status" value="1"/>
</dbReference>
<proteinExistence type="predicted"/>
<sequence length="261" mass="29807">MIEWKFTGALAPWKDGIYERLIGITKNSLRCAIGRRKVSDSELRTLLSEVEGTINERLWLIDSMDILRPIDFLLPRAFLILDVPSEGGIAKADPLGLSNREKLLLQWNRTQQCLAVFWKFWQRDYLNVLCERTQRFRKGPHSQTLRPPRIGEKKKCLAGLVKITQLNQGLDNQISKVELQTQAGQKICRPISLLYPLGITETVEEDPKALISQVDPNLDVSDSDTDEVSPHFTKTVVQKVHSAHFGKKSNRPRGQYPFFLS</sequence>
<name>A0A183DHU8_9BILA</name>
<dbReference type="GO" id="GO:0003676">
    <property type="term" value="F:nucleic acid binding"/>
    <property type="evidence" value="ECO:0007669"/>
    <property type="project" value="InterPro"/>
</dbReference>
<evidence type="ECO:0000313" key="2">
    <source>
        <dbReference type="WBParaSite" id="GPUH_0000829801-mRNA-1"/>
    </source>
</evidence>